<evidence type="ECO:0000313" key="9">
    <source>
        <dbReference type="EMBL" id="TWP29040.1"/>
    </source>
</evidence>
<protein>
    <submittedName>
        <fullName evidence="9">Exopolysaccharide biosynthesis polyprenyl glycosylphosphotransferase</fullName>
    </submittedName>
</protein>
<keyword evidence="4 7" id="KW-0812">Transmembrane</keyword>
<keyword evidence="6 7" id="KW-0472">Membrane</keyword>
<evidence type="ECO:0000256" key="6">
    <source>
        <dbReference type="ARBA" id="ARBA00023136"/>
    </source>
</evidence>
<feature type="domain" description="Bacterial sugar transferase" evidence="8">
    <location>
        <begin position="280"/>
        <end position="464"/>
    </location>
</feature>
<evidence type="ECO:0000256" key="5">
    <source>
        <dbReference type="ARBA" id="ARBA00022989"/>
    </source>
</evidence>
<dbReference type="PANTHER" id="PTHR30576">
    <property type="entry name" value="COLANIC BIOSYNTHESIS UDP-GLUCOSE LIPID CARRIER TRANSFERASE"/>
    <property type="match status" value="1"/>
</dbReference>
<feature type="transmembrane region" description="Helical" evidence="7">
    <location>
        <begin position="12"/>
        <end position="32"/>
    </location>
</feature>
<comment type="similarity">
    <text evidence="2">Belongs to the bacterial sugar transferase family.</text>
</comment>
<evidence type="ECO:0000256" key="1">
    <source>
        <dbReference type="ARBA" id="ARBA00004141"/>
    </source>
</evidence>
<evidence type="ECO:0000313" key="10">
    <source>
        <dbReference type="Proteomes" id="UP000319499"/>
    </source>
</evidence>
<dbReference type="AlphaFoldDB" id="A0A563DFR3"/>
<comment type="caution">
    <text evidence="9">The sequence shown here is derived from an EMBL/GenBank/DDBJ whole genome shotgun (WGS) entry which is preliminary data.</text>
</comment>
<dbReference type="Pfam" id="PF13727">
    <property type="entry name" value="CoA_binding_3"/>
    <property type="match status" value="1"/>
</dbReference>
<feature type="transmembrane region" description="Helical" evidence="7">
    <location>
        <begin position="44"/>
        <end position="66"/>
    </location>
</feature>
<keyword evidence="3 9" id="KW-0808">Transferase</keyword>
<evidence type="ECO:0000256" key="4">
    <source>
        <dbReference type="ARBA" id="ARBA00022692"/>
    </source>
</evidence>
<feature type="transmembrane region" description="Helical" evidence="7">
    <location>
        <begin position="285"/>
        <end position="309"/>
    </location>
</feature>
<dbReference type="InterPro" id="IPR003362">
    <property type="entry name" value="Bact_transf"/>
</dbReference>
<dbReference type="EMBL" id="SELH01000016">
    <property type="protein sequence ID" value="TWP29040.1"/>
    <property type="molecule type" value="Genomic_DNA"/>
</dbReference>
<reference evidence="9 10" key="1">
    <citation type="submission" date="2019-02" db="EMBL/GenBank/DDBJ databases">
        <title>Apibacter muscae sp. nov.: a novel member of the house fly microbiota.</title>
        <authorList>
            <person name="Park R."/>
        </authorList>
    </citation>
    <scope>NUCLEOTIDE SEQUENCE [LARGE SCALE GENOMIC DNA]</scope>
    <source>
        <strain evidence="9 10">AL1</strain>
    </source>
</reference>
<gene>
    <name evidence="9" type="ORF">ETU09_04155</name>
</gene>
<evidence type="ECO:0000256" key="7">
    <source>
        <dbReference type="SAM" id="Phobius"/>
    </source>
</evidence>
<accession>A0A563DFR3</accession>
<keyword evidence="5 7" id="KW-1133">Transmembrane helix</keyword>
<keyword evidence="10" id="KW-1185">Reference proteome</keyword>
<sequence>MKYSRYSRNLLSIQYIIDFSILVSLSLCFLNIQYVESVGYKYTLQYLIIYHYKVIILFLVSWYFISVNVKLYVGGRFSGIIAILRKNLYQVLLFSIIVFAVSGFKTSDLFSNRLSIYFLVTLFIVTSFVKIILFFTIKIYRSYGGNYRRVVFVDENINTYSFIKLLSKRKDYGLVNCGFFLSSIKDNEKRKKYNFELNKFKSFLLEEKIQIIFYSLNGNFSQQIHDDLVYLVQKLHIEISFIPSEIYDSYSSLNLEYYDTYPILTFKKFPLDNFWNQFLKRMFDIVFSLVVIIFIISWLFPLIGLVILLDSGSPVFYLQKRVGLRGKVFNCFKFRTMKKSVDNNIKATVKGDIRITRFGKILRKTSLDEFPQFINVLIGNMSVVGPRPHMIIQDEHYNDIILKYSLRHYVKPGITGLAQSKGFRGEIATKEDIHKRVIADAYYVKNWSFLLDVIIIVRTFFNIISGDKKAF</sequence>
<dbReference type="Proteomes" id="UP000319499">
    <property type="component" value="Unassembled WGS sequence"/>
</dbReference>
<evidence type="ECO:0000259" key="8">
    <source>
        <dbReference type="Pfam" id="PF02397"/>
    </source>
</evidence>
<dbReference type="GO" id="GO:0016020">
    <property type="term" value="C:membrane"/>
    <property type="evidence" value="ECO:0007669"/>
    <property type="project" value="UniProtKB-SubCell"/>
</dbReference>
<dbReference type="RefSeq" id="WP_146261844.1">
    <property type="nucleotide sequence ID" value="NZ_SELG01000031.1"/>
</dbReference>
<dbReference type="InterPro" id="IPR017475">
    <property type="entry name" value="EPS_sugar_tfrase"/>
</dbReference>
<dbReference type="NCBIfam" id="TIGR03025">
    <property type="entry name" value="EPS_sugtrans"/>
    <property type="match status" value="1"/>
</dbReference>
<name>A0A563DFR3_9FLAO</name>
<evidence type="ECO:0000256" key="3">
    <source>
        <dbReference type="ARBA" id="ARBA00022679"/>
    </source>
</evidence>
<feature type="transmembrane region" description="Helical" evidence="7">
    <location>
        <begin position="116"/>
        <end position="140"/>
    </location>
</feature>
<organism evidence="9 10">
    <name type="scientific">Apibacter muscae</name>
    <dbReference type="NCBI Taxonomy" id="2509004"/>
    <lineage>
        <taxon>Bacteria</taxon>
        <taxon>Pseudomonadati</taxon>
        <taxon>Bacteroidota</taxon>
        <taxon>Flavobacteriia</taxon>
        <taxon>Flavobacteriales</taxon>
        <taxon>Weeksellaceae</taxon>
        <taxon>Apibacter</taxon>
    </lineage>
</organism>
<feature type="transmembrane region" description="Helical" evidence="7">
    <location>
        <begin position="87"/>
        <end position="104"/>
    </location>
</feature>
<evidence type="ECO:0000256" key="2">
    <source>
        <dbReference type="ARBA" id="ARBA00006464"/>
    </source>
</evidence>
<dbReference type="Pfam" id="PF02397">
    <property type="entry name" value="Bac_transf"/>
    <property type="match status" value="1"/>
</dbReference>
<proteinExistence type="inferred from homology"/>
<dbReference type="OrthoDB" id="9808602at2"/>
<dbReference type="GO" id="GO:0016780">
    <property type="term" value="F:phosphotransferase activity, for other substituted phosphate groups"/>
    <property type="evidence" value="ECO:0007669"/>
    <property type="project" value="TreeGrafter"/>
</dbReference>
<dbReference type="PANTHER" id="PTHR30576:SF0">
    <property type="entry name" value="UNDECAPRENYL-PHOSPHATE N-ACETYLGALACTOSAMINYL 1-PHOSPHATE TRANSFERASE-RELATED"/>
    <property type="match status" value="1"/>
</dbReference>
<comment type="subcellular location">
    <subcellularLocation>
        <location evidence="1">Membrane</location>
        <topology evidence="1">Multi-pass membrane protein</topology>
    </subcellularLocation>
</comment>